<reference evidence="1" key="1">
    <citation type="submission" date="2018-05" db="EMBL/GenBank/DDBJ databases">
        <authorList>
            <person name="Lanie J.A."/>
            <person name="Ng W.-L."/>
            <person name="Kazmierczak K.M."/>
            <person name="Andrzejewski T.M."/>
            <person name="Davidsen T.M."/>
            <person name="Wayne K.J."/>
            <person name="Tettelin H."/>
            <person name="Glass J.I."/>
            <person name="Rusch D."/>
            <person name="Podicherti R."/>
            <person name="Tsui H.-C.T."/>
            <person name="Winkler M.E."/>
        </authorList>
    </citation>
    <scope>NUCLEOTIDE SEQUENCE</scope>
</reference>
<dbReference type="AlphaFoldDB" id="A0A383CA70"/>
<protein>
    <submittedName>
        <fullName evidence="1">Uncharacterized protein</fullName>
    </submittedName>
</protein>
<name>A0A383CA70_9ZZZZ</name>
<sequence length="107" mass="12692">MNDLDKKWSQLLEKLENQFDQEMTLKGVLYLIGVQELNLGIKQYEREEKVNVLHVAICKILTPFGFYKFDRIDEDGWPHYIELKAIKNLSESQQELLMKEAIITYLN</sequence>
<gene>
    <name evidence="1" type="ORF">METZ01_LOCUS481915</name>
</gene>
<organism evidence="1">
    <name type="scientific">marine metagenome</name>
    <dbReference type="NCBI Taxonomy" id="408172"/>
    <lineage>
        <taxon>unclassified sequences</taxon>
        <taxon>metagenomes</taxon>
        <taxon>ecological metagenomes</taxon>
    </lineage>
</organism>
<dbReference type="EMBL" id="UINC01207106">
    <property type="protein sequence ID" value="SVE29061.1"/>
    <property type="molecule type" value="Genomic_DNA"/>
</dbReference>
<proteinExistence type="predicted"/>
<evidence type="ECO:0000313" key="1">
    <source>
        <dbReference type="EMBL" id="SVE29061.1"/>
    </source>
</evidence>
<accession>A0A383CA70</accession>